<dbReference type="PROSITE" id="PS50404">
    <property type="entry name" value="GST_NTER"/>
    <property type="match status" value="1"/>
</dbReference>
<accession>A0A511XPD9</accession>
<dbReference type="SUPFAM" id="SSF52833">
    <property type="entry name" value="Thioredoxin-like"/>
    <property type="match status" value="1"/>
</dbReference>
<dbReference type="PANTHER" id="PTHR43969:SF9">
    <property type="entry name" value="GLUTATHIONE S TRANSFERASE D10, ISOFORM A-RELATED"/>
    <property type="match status" value="1"/>
</dbReference>
<dbReference type="Pfam" id="PF02798">
    <property type="entry name" value="GST_N"/>
    <property type="match status" value="1"/>
</dbReference>
<dbReference type="PROSITE" id="PS50405">
    <property type="entry name" value="GST_CTER"/>
    <property type="match status" value="1"/>
</dbReference>
<dbReference type="InterPro" id="IPR036249">
    <property type="entry name" value="Thioredoxin-like_sf"/>
</dbReference>
<evidence type="ECO:0000259" key="3">
    <source>
        <dbReference type="PROSITE" id="PS50404"/>
    </source>
</evidence>
<gene>
    <name evidence="5" type="primary">gst-2</name>
    <name evidence="5" type="ORF">AOE01nite_29980</name>
</gene>
<evidence type="ECO:0000259" key="4">
    <source>
        <dbReference type="PROSITE" id="PS50405"/>
    </source>
</evidence>
<dbReference type="OrthoDB" id="9810080at2"/>
<dbReference type="InterPro" id="IPR010987">
    <property type="entry name" value="Glutathione-S-Trfase_C-like"/>
</dbReference>
<organism evidence="5 6">
    <name type="scientific">Acetobacter oeni</name>
    <dbReference type="NCBI Taxonomy" id="304077"/>
    <lineage>
        <taxon>Bacteria</taxon>
        <taxon>Pseudomonadati</taxon>
        <taxon>Pseudomonadota</taxon>
        <taxon>Alphaproteobacteria</taxon>
        <taxon>Acetobacterales</taxon>
        <taxon>Acetobacteraceae</taxon>
        <taxon>Acetobacter</taxon>
    </lineage>
</organism>
<dbReference type="SFLD" id="SFLDS00019">
    <property type="entry name" value="Glutathione_Transferase_(cytos"/>
    <property type="match status" value="1"/>
</dbReference>
<evidence type="ECO:0000313" key="5">
    <source>
        <dbReference type="EMBL" id="GEN64774.1"/>
    </source>
</evidence>
<dbReference type="PANTHER" id="PTHR43969">
    <property type="entry name" value="GLUTATHIONE S TRANSFERASE D10, ISOFORM A-RELATED"/>
    <property type="match status" value="1"/>
</dbReference>
<dbReference type="InterPro" id="IPR004046">
    <property type="entry name" value="GST_C"/>
</dbReference>
<reference evidence="5 6" key="1">
    <citation type="submission" date="2019-07" db="EMBL/GenBank/DDBJ databases">
        <title>Whole genome shotgun sequence of Acetobacter oeni NBRC 105207.</title>
        <authorList>
            <person name="Hosoyama A."/>
            <person name="Uohara A."/>
            <person name="Ohji S."/>
            <person name="Ichikawa N."/>
        </authorList>
    </citation>
    <scope>NUCLEOTIDE SEQUENCE [LARGE SCALE GENOMIC DNA]</scope>
    <source>
        <strain evidence="5 6">NBRC 105207</strain>
    </source>
</reference>
<comment type="caution">
    <text evidence="5">The sequence shown here is derived from an EMBL/GenBank/DDBJ whole genome shotgun (WGS) entry which is preliminary data.</text>
</comment>
<dbReference type="SFLD" id="SFLDG00358">
    <property type="entry name" value="Main_(cytGST)"/>
    <property type="match status" value="1"/>
</dbReference>
<evidence type="ECO:0000256" key="1">
    <source>
        <dbReference type="ARBA" id="ARBA00011738"/>
    </source>
</evidence>
<dbReference type="GO" id="GO:0006749">
    <property type="term" value="P:glutathione metabolic process"/>
    <property type="evidence" value="ECO:0007669"/>
    <property type="project" value="TreeGrafter"/>
</dbReference>
<evidence type="ECO:0000256" key="2">
    <source>
        <dbReference type="RuleBase" id="RU003494"/>
    </source>
</evidence>
<dbReference type="CDD" id="cd03206">
    <property type="entry name" value="GST_C_7"/>
    <property type="match status" value="1"/>
</dbReference>
<keyword evidence="6" id="KW-1185">Reference proteome</keyword>
<sequence length="200" mass="22253">MTLPILYNCPPSGNCYKVRLFAALAGIELEIRDIDLAAGSQKTAEFTALNPWQQVPVLQDGEKTVIWDSQAILVYLAETYGKHDWLPSDPVGRAKVTQWLSVAVNEIQHGPADARLVKLFGYPLRYDDAARASERTLKIIDDYLSGHKWLAAEHPTIADCAAYPYLALAPQGEISLESYPSLRRWISDVEALPGYIPVDQ</sequence>
<name>A0A511XPD9_9PROT</name>
<dbReference type="Gene3D" id="1.20.1050.10">
    <property type="match status" value="1"/>
</dbReference>
<dbReference type="RefSeq" id="WP_146891853.1">
    <property type="nucleotide sequence ID" value="NZ_BJYG01000053.1"/>
</dbReference>
<dbReference type="AlphaFoldDB" id="A0A511XPD9"/>
<feature type="domain" description="GST C-terminal" evidence="4">
    <location>
        <begin position="89"/>
        <end position="200"/>
    </location>
</feature>
<dbReference type="InterPro" id="IPR036282">
    <property type="entry name" value="Glutathione-S-Trfase_C_sf"/>
</dbReference>
<proteinExistence type="inferred from homology"/>
<dbReference type="Proteomes" id="UP000321746">
    <property type="component" value="Unassembled WGS sequence"/>
</dbReference>
<dbReference type="EMBL" id="BJYG01000053">
    <property type="protein sequence ID" value="GEN64774.1"/>
    <property type="molecule type" value="Genomic_DNA"/>
</dbReference>
<dbReference type="InterPro" id="IPR004045">
    <property type="entry name" value="Glutathione_S-Trfase_N"/>
</dbReference>
<comment type="subunit">
    <text evidence="1">Homodimer.</text>
</comment>
<dbReference type="CDD" id="cd03056">
    <property type="entry name" value="GST_N_4"/>
    <property type="match status" value="1"/>
</dbReference>
<dbReference type="SFLD" id="SFLDG01151">
    <property type="entry name" value="Main.2:_Nu-like"/>
    <property type="match status" value="1"/>
</dbReference>
<dbReference type="GO" id="GO:0004364">
    <property type="term" value="F:glutathione transferase activity"/>
    <property type="evidence" value="ECO:0007669"/>
    <property type="project" value="TreeGrafter"/>
</dbReference>
<dbReference type="InterPro" id="IPR040079">
    <property type="entry name" value="Glutathione_S-Trfase"/>
</dbReference>
<keyword evidence="5" id="KW-0808">Transferase</keyword>
<comment type="similarity">
    <text evidence="2">Belongs to the GST superfamily.</text>
</comment>
<evidence type="ECO:0000313" key="6">
    <source>
        <dbReference type="Proteomes" id="UP000321746"/>
    </source>
</evidence>
<feature type="domain" description="GST N-terminal" evidence="3">
    <location>
        <begin position="2"/>
        <end position="84"/>
    </location>
</feature>
<dbReference type="SUPFAM" id="SSF47616">
    <property type="entry name" value="GST C-terminal domain-like"/>
    <property type="match status" value="1"/>
</dbReference>
<dbReference type="Gene3D" id="3.40.30.10">
    <property type="entry name" value="Glutaredoxin"/>
    <property type="match status" value="1"/>
</dbReference>
<protein>
    <submittedName>
        <fullName evidence="5">Glutathione S-transferase</fullName>
    </submittedName>
</protein>
<dbReference type="Pfam" id="PF00043">
    <property type="entry name" value="GST_C"/>
    <property type="match status" value="1"/>
</dbReference>